<dbReference type="Proteomes" id="UP000236021">
    <property type="component" value="Unassembled WGS sequence"/>
</dbReference>
<keyword evidence="3" id="KW-1185">Reference proteome</keyword>
<protein>
    <submittedName>
        <fullName evidence="2">Uncharacterized protein</fullName>
    </submittedName>
</protein>
<accession>A0ABX4W134</accession>
<comment type="caution">
    <text evidence="2">The sequence shown here is derived from an EMBL/GenBank/DDBJ whole genome shotgun (WGS) entry which is preliminary data.</text>
</comment>
<organism evidence="2 3">
    <name type="scientific">Stutzerimonas decontaminans</name>
    <dbReference type="NCBI Taxonomy" id="3022791"/>
    <lineage>
        <taxon>Bacteria</taxon>
        <taxon>Pseudomonadati</taxon>
        <taxon>Pseudomonadota</taxon>
        <taxon>Gammaproteobacteria</taxon>
        <taxon>Pseudomonadales</taxon>
        <taxon>Pseudomonadaceae</taxon>
        <taxon>Stutzerimonas</taxon>
    </lineage>
</organism>
<dbReference type="EMBL" id="POUI01000001">
    <property type="protein sequence ID" value="PNF86163.1"/>
    <property type="molecule type" value="Genomic_DNA"/>
</dbReference>
<reference evidence="2 3" key="1">
    <citation type="submission" date="2018-01" db="EMBL/GenBank/DDBJ databases">
        <title>Denitrification phenotypes of diverse strains of Pseudomonas stutzeri.</title>
        <authorList>
            <person name="Milligan D.A."/>
            <person name="Bergaust L."/>
            <person name="Bakken L.R."/>
            <person name="Frostegard A."/>
        </authorList>
    </citation>
    <scope>NUCLEOTIDE SEQUENCE [LARGE SCALE GENOMIC DNA]</scope>
    <source>
        <strain evidence="2 3">ST27MN3</strain>
    </source>
</reference>
<evidence type="ECO:0000256" key="1">
    <source>
        <dbReference type="SAM" id="MobiDB-lite"/>
    </source>
</evidence>
<gene>
    <name evidence="2" type="ORF">CXK93_05015</name>
</gene>
<evidence type="ECO:0000313" key="3">
    <source>
        <dbReference type="Proteomes" id="UP000236021"/>
    </source>
</evidence>
<feature type="region of interest" description="Disordered" evidence="1">
    <location>
        <begin position="31"/>
        <end position="61"/>
    </location>
</feature>
<name>A0ABX4W134_9GAMM</name>
<evidence type="ECO:0000313" key="2">
    <source>
        <dbReference type="EMBL" id="PNF86163.1"/>
    </source>
</evidence>
<sequence length="61" mass="6884">MDYGISSSRNWQHINEIRTQKNACRMVPAVEGRYPAKSSPWDTGSSGQGERRYQAAIGVKR</sequence>
<proteinExistence type="predicted"/>